<accession>A0A2I0WNH1</accession>
<dbReference type="AlphaFoldDB" id="A0A2I0WNH1"/>
<proteinExistence type="predicted"/>
<gene>
    <name evidence="1" type="ORF">MA16_Dca013255</name>
</gene>
<dbReference type="EMBL" id="KZ502527">
    <property type="protein sequence ID" value="PKU77219.1"/>
    <property type="molecule type" value="Genomic_DNA"/>
</dbReference>
<sequence length="96" mass="10969">MGDSYKQAIFAEHMQTTFHGWVAGVRKRKRSGSGLYSSIMGMFTKKKKKQETSGCEIQMQRIARTEEFSCSPQTWQPDFMQDLPASEIEACQIEPV</sequence>
<reference evidence="1 2" key="1">
    <citation type="journal article" date="2016" name="Sci. Rep.">
        <title>The Dendrobium catenatum Lindl. genome sequence provides insights into polysaccharide synthase, floral development and adaptive evolution.</title>
        <authorList>
            <person name="Zhang G.Q."/>
            <person name="Xu Q."/>
            <person name="Bian C."/>
            <person name="Tsai W.C."/>
            <person name="Yeh C.M."/>
            <person name="Liu K.W."/>
            <person name="Yoshida K."/>
            <person name="Zhang L.S."/>
            <person name="Chang S.B."/>
            <person name="Chen F."/>
            <person name="Shi Y."/>
            <person name="Su Y.Y."/>
            <person name="Zhang Y.Q."/>
            <person name="Chen L.J."/>
            <person name="Yin Y."/>
            <person name="Lin M."/>
            <person name="Huang H."/>
            <person name="Deng H."/>
            <person name="Wang Z.W."/>
            <person name="Zhu S.L."/>
            <person name="Zhao X."/>
            <person name="Deng C."/>
            <person name="Niu S.C."/>
            <person name="Huang J."/>
            <person name="Wang M."/>
            <person name="Liu G.H."/>
            <person name="Yang H.J."/>
            <person name="Xiao X.J."/>
            <person name="Hsiao Y.Y."/>
            <person name="Wu W.L."/>
            <person name="Chen Y.Y."/>
            <person name="Mitsuda N."/>
            <person name="Ohme-Takagi M."/>
            <person name="Luo Y.B."/>
            <person name="Van de Peer Y."/>
            <person name="Liu Z.J."/>
        </authorList>
    </citation>
    <scope>NUCLEOTIDE SEQUENCE [LARGE SCALE GENOMIC DNA]</scope>
    <source>
        <tissue evidence="1">The whole plant</tissue>
    </source>
</reference>
<name>A0A2I0WNH1_9ASPA</name>
<evidence type="ECO:0000313" key="2">
    <source>
        <dbReference type="Proteomes" id="UP000233837"/>
    </source>
</evidence>
<evidence type="ECO:0000313" key="1">
    <source>
        <dbReference type="EMBL" id="PKU77219.1"/>
    </source>
</evidence>
<organism evidence="1 2">
    <name type="scientific">Dendrobium catenatum</name>
    <dbReference type="NCBI Taxonomy" id="906689"/>
    <lineage>
        <taxon>Eukaryota</taxon>
        <taxon>Viridiplantae</taxon>
        <taxon>Streptophyta</taxon>
        <taxon>Embryophyta</taxon>
        <taxon>Tracheophyta</taxon>
        <taxon>Spermatophyta</taxon>
        <taxon>Magnoliopsida</taxon>
        <taxon>Liliopsida</taxon>
        <taxon>Asparagales</taxon>
        <taxon>Orchidaceae</taxon>
        <taxon>Epidendroideae</taxon>
        <taxon>Malaxideae</taxon>
        <taxon>Dendrobiinae</taxon>
        <taxon>Dendrobium</taxon>
    </lineage>
</organism>
<dbReference type="Proteomes" id="UP000233837">
    <property type="component" value="Unassembled WGS sequence"/>
</dbReference>
<reference evidence="1 2" key="2">
    <citation type="journal article" date="2017" name="Nature">
        <title>The Apostasia genome and the evolution of orchids.</title>
        <authorList>
            <person name="Zhang G.Q."/>
            <person name="Liu K.W."/>
            <person name="Li Z."/>
            <person name="Lohaus R."/>
            <person name="Hsiao Y.Y."/>
            <person name="Niu S.C."/>
            <person name="Wang J.Y."/>
            <person name="Lin Y.C."/>
            <person name="Xu Q."/>
            <person name="Chen L.J."/>
            <person name="Yoshida K."/>
            <person name="Fujiwara S."/>
            <person name="Wang Z.W."/>
            <person name="Zhang Y.Q."/>
            <person name="Mitsuda N."/>
            <person name="Wang M."/>
            <person name="Liu G.H."/>
            <person name="Pecoraro L."/>
            <person name="Huang H.X."/>
            <person name="Xiao X.J."/>
            <person name="Lin M."/>
            <person name="Wu X.Y."/>
            <person name="Wu W.L."/>
            <person name="Chen Y.Y."/>
            <person name="Chang S.B."/>
            <person name="Sakamoto S."/>
            <person name="Ohme-Takagi M."/>
            <person name="Yagi M."/>
            <person name="Zeng S.J."/>
            <person name="Shen C.Y."/>
            <person name="Yeh C.M."/>
            <person name="Luo Y.B."/>
            <person name="Tsai W.C."/>
            <person name="Van de Peer Y."/>
            <person name="Liu Z.J."/>
        </authorList>
    </citation>
    <scope>NUCLEOTIDE SEQUENCE [LARGE SCALE GENOMIC DNA]</scope>
    <source>
        <tissue evidence="1">The whole plant</tissue>
    </source>
</reference>
<keyword evidence="2" id="KW-1185">Reference proteome</keyword>
<protein>
    <submittedName>
        <fullName evidence="1">Uncharacterized protein</fullName>
    </submittedName>
</protein>
<dbReference type="STRING" id="906689.A0A2I0WNH1"/>